<evidence type="ECO:0000313" key="1">
    <source>
        <dbReference type="EMBL" id="CAH7689938.1"/>
    </source>
</evidence>
<reference evidence="1" key="1">
    <citation type="submission" date="2022-06" db="EMBL/GenBank/DDBJ databases">
        <authorList>
            <consortium name="SYNGENTA / RWTH Aachen University"/>
        </authorList>
    </citation>
    <scope>NUCLEOTIDE SEQUENCE</scope>
</reference>
<protein>
    <submittedName>
        <fullName evidence="1">Uncharacterized protein</fullName>
    </submittedName>
</protein>
<accession>A0AAV0BT43</accession>
<sequence>MSERNHPPLEQLIDLILFQDLPGLLALFKPQTDAVHTYPAPPEPIQLLATPVLVLYAPPPTLALDAGVAVNSVPAPKFPVVVASNVAAAPEPIAVVNLSSSPSSDNSKPQYLGLLYNPCGANGPPNFCCRRYAFLAEDVFEYARHIHIWAEDFKGLVLYLLARMQRYFVRFPARSPSMFNHCRALVLNIVDLVHDLFTNPYTTR</sequence>
<organism evidence="1 2">
    <name type="scientific">Phakopsora pachyrhizi</name>
    <name type="common">Asian soybean rust disease fungus</name>
    <dbReference type="NCBI Taxonomy" id="170000"/>
    <lineage>
        <taxon>Eukaryota</taxon>
        <taxon>Fungi</taxon>
        <taxon>Dikarya</taxon>
        <taxon>Basidiomycota</taxon>
        <taxon>Pucciniomycotina</taxon>
        <taxon>Pucciniomycetes</taxon>
        <taxon>Pucciniales</taxon>
        <taxon>Phakopsoraceae</taxon>
        <taxon>Phakopsora</taxon>
    </lineage>
</organism>
<evidence type="ECO:0000313" key="2">
    <source>
        <dbReference type="Proteomes" id="UP001153365"/>
    </source>
</evidence>
<dbReference type="Proteomes" id="UP001153365">
    <property type="component" value="Unassembled WGS sequence"/>
</dbReference>
<name>A0AAV0BT43_PHAPC</name>
<dbReference type="EMBL" id="CALTRL010006159">
    <property type="protein sequence ID" value="CAH7689938.1"/>
    <property type="molecule type" value="Genomic_DNA"/>
</dbReference>
<gene>
    <name evidence="1" type="ORF">PPACK8108_LOCUS25123</name>
</gene>
<comment type="caution">
    <text evidence="1">The sequence shown here is derived from an EMBL/GenBank/DDBJ whole genome shotgun (WGS) entry which is preliminary data.</text>
</comment>
<proteinExistence type="predicted"/>
<keyword evidence="2" id="KW-1185">Reference proteome</keyword>
<dbReference type="AlphaFoldDB" id="A0AAV0BT43"/>